<dbReference type="Pfam" id="PF20143">
    <property type="entry name" value="NAD_kinase_C"/>
    <property type="match status" value="1"/>
</dbReference>
<dbReference type="AlphaFoldDB" id="A0A0B2UJH0"/>
<sequence>MGLFLLVVRDSENTEVVEHVRSALDCDVVDKRIGYDGIIVIGGDGSVLRAVSCYDDPPIIYAVNRGKVGFLCPIPYDKLDVLLYKLVSGEQISMKQSIRLCFVGKRHFLNEAIIRSQVPRLNTFRICINSVSFILRGDAVIVSTRTGSSGYNASADGPLLLMDGIVINVVAPNRCAFRPIVCSIESKISIEIDSDPQVILDGIVYEEAGSHERMFDIFYNGSMVRFGYLNDYDESRQIEGLFMLNAGPVLSLE</sequence>
<keyword evidence="5" id="KW-0520">NAD</keyword>
<dbReference type="RefSeq" id="XP_014563411.1">
    <property type="nucleotide sequence ID" value="XM_014707925.1"/>
</dbReference>
<accession>A0A0B2UJH0</accession>
<dbReference type="GO" id="GO:0006741">
    <property type="term" value="P:NADP+ biosynthetic process"/>
    <property type="evidence" value="ECO:0007669"/>
    <property type="project" value="InterPro"/>
</dbReference>
<gene>
    <name evidence="6" type="ORF">M896_081050</name>
</gene>
<dbReference type="GO" id="GO:0019674">
    <property type="term" value="P:NAD+ metabolic process"/>
    <property type="evidence" value="ECO:0007669"/>
    <property type="project" value="InterPro"/>
</dbReference>
<dbReference type="Pfam" id="PF01513">
    <property type="entry name" value="NAD_kinase"/>
    <property type="match status" value="1"/>
</dbReference>
<dbReference type="GeneID" id="26262145"/>
<evidence type="ECO:0000256" key="2">
    <source>
        <dbReference type="ARBA" id="ARBA00022679"/>
    </source>
</evidence>
<proteinExistence type="inferred from homology"/>
<dbReference type="PANTHER" id="PTHR20275:SF0">
    <property type="entry name" value="NAD KINASE"/>
    <property type="match status" value="1"/>
</dbReference>
<evidence type="ECO:0000313" key="6">
    <source>
        <dbReference type="EMBL" id="KHN69369.1"/>
    </source>
</evidence>
<reference evidence="6 7" key="1">
    <citation type="journal article" date="2014" name="MBio">
        <title>The Ordospora colligata genome; evolution of extreme reduction in microsporidia and host-to-parasite horizontal gene transfer.</title>
        <authorList>
            <person name="Pombert J.-F."/>
            <person name="Haag K.L."/>
            <person name="Beidas S."/>
            <person name="Ebert D."/>
            <person name="Keeling P.J."/>
        </authorList>
    </citation>
    <scope>NUCLEOTIDE SEQUENCE [LARGE SCALE GENOMIC DNA]</scope>
    <source>
        <strain evidence="6 7">OC4</strain>
    </source>
</reference>
<dbReference type="Gene3D" id="3.40.50.10330">
    <property type="entry name" value="Probable inorganic polyphosphate/atp-NAD kinase, domain 1"/>
    <property type="match status" value="1"/>
</dbReference>
<evidence type="ECO:0000313" key="7">
    <source>
        <dbReference type="Proteomes" id="UP000031056"/>
    </source>
</evidence>
<dbReference type="GO" id="GO:0003951">
    <property type="term" value="F:NAD+ kinase activity"/>
    <property type="evidence" value="ECO:0007669"/>
    <property type="project" value="InterPro"/>
</dbReference>
<evidence type="ECO:0000256" key="3">
    <source>
        <dbReference type="ARBA" id="ARBA00022777"/>
    </source>
</evidence>
<organism evidence="6 7">
    <name type="scientific">Ordospora colligata OC4</name>
    <dbReference type="NCBI Taxonomy" id="1354746"/>
    <lineage>
        <taxon>Eukaryota</taxon>
        <taxon>Fungi</taxon>
        <taxon>Fungi incertae sedis</taxon>
        <taxon>Microsporidia</taxon>
        <taxon>Ordosporidae</taxon>
        <taxon>Ordospora</taxon>
    </lineage>
</organism>
<dbReference type="SUPFAM" id="SSF111331">
    <property type="entry name" value="NAD kinase/diacylglycerol kinase-like"/>
    <property type="match status" value="1"/>
</dbReference>
<dbReference type="InterPro" id="IPR002504">
    <property type="entry name" value="NADK"/>
</dbReference>
<keyword evidence="4" id="KW-0521">NADP</keyword>
<dbReference type="Gene3D" id="2.60.200.30">
    <property type="entry name" value="Probable inorganic polyphosphate/atp-NAD kinase, domain 2"/>
    <property type="match status" value="1"/>
</dbReference>
<keyword evidence="7" id="KW-1185">Reference proteome</keyword>
<keyword evidence="3 6" id="KW-0418">Kinase</keyword>
<comment type="similarity">
    <text evidence="1">Belongs to the NAD kinase family.</text>
</comment>
<evidence type="ECO:0000256" key="1">
    <source>
        <dbReference type="ARBA" id="ARBA00010995"/>
    </source>
</evidence>
<protein>
    <submittedName>
        <fullName evidence="6">NAD kinase</fullName>
    </submittedName>
</protein>
<dbReference type="VEuPathDB" id="MicrosporidiaDB:M896_081050"/>
<dbReference type="InterPro" id="IPR017437">
    <property type="entry name" value="ATP-NAD_kinase_PpnK-typ_C"/>
</dbReference>
<comment type="caution">
    <text evidence="6">The sequence shown here is derived from an EMBL/GenBank/DDBJ whole genome shotgun (WGS) entry which is preliminary data.</text>
</comment>
<name>A0A0B2UJH0_9MICR</name>
<dbReference type="STRING" id="1354746.A0A0B2UJH0"/>
<dbReference type="OrthoDB" id="24581at2759"/>
<dbReference type="InParanoid" id="A0A0B2UJH0"/>
<dbReference type="HOGENOM" id="CLU_008831_5_0_1"/>
<dbReference type="InterPro" id="IPR016064">
    <property type="entry name" value="NAD/diacylglycerol_kinase_sf"/>
</dbReference>
<dbReference type="InterPro" id="IPR017438">
    <property type="entry name" value="ATP-NAD_kinase_N"/>
</dbReference>
<dbReference type="Proteomes" id="UP000031056">
    <property type="component" value="Unassembled WGS sequence"/>
</dbReference>
<evidence type="ECO:0000256" key="5">
    <source>
        <dbReference type="ARBA" id="ARBA00023027"/>
    </source>
</evidence>
<dbReference type="EMBL" id="JOKQ01000008">
    <property type="protein sequence ID" value="KHN69369.1"/>
    <property type="molecule type" value="Genomic_DNA"/>
</dbReference>
<keyword evidence="2" id="KW-0808">Transferase</keyword>
<dbReference type="PANTHER" id="PTHR20275">
    <property type="entry name" value="NAD KINASE"/>
    <property type="match status" value="1"/>
</dbReference>
<evidence type="ECO:0000256" key="4">
    <source>
        <dbReference type="ARBA" id="ARBA00022857"/>
    </source>
</evidence>